<dbReference type="InterPro" id="IPR021421">
    <property type="entry name" value="DUF3071"/>
</dbReference>
<feature type="domain" description="DUF3071" evidence="2">
    <location>
        <begin position="13"/>
        <end position="178"/>
    </location>
</feature>
<evidence type="ECO:0000256" key="1">
    <source>
        <dbReference type="SAM" id="MobiDB-lite"/>
    </source>
</evidence>
<sequence>MERLQEGVIRVTELSFHAADASGALVLRDAQGAEYRLRVDDELLAAVRRLRTQQATRSYGRGQLRPKAIQAMIRSGLTAEEVADATGGDLDHIKAFEQPVLAERRHIAHSAGQSPVYEDGSRDHTPRPLRDVAMERLEKRGVDTDSLQWDAWRSDEGVWNVELAFAIRGTQKTARWEYRERNVHAVDDEARWLSEAGPADSGPIPNFGSPDERVFDFEDQDRTPKSADHQAETGRILESLRRRRARTQEAESAQAPTGLRSVPEMPETEPDGAHTALSRPEEADDDSVLAVSAPEEEHTDAQPSLLDEPGVFDGGDAAASPQPAEQTEQKEAKRGRSSVPSWDEIMFGTKRD</sequence>
<dbReference type="STRING" id="1176165.GCA_001584405_01285"/>
<dbReference type="InterPro" id="IPR047682">
    <property type="entry name" value="SepH-like"/>
</dbReference>
<protein>
    <recommendedName>
        <fullName evidence="2">DUF3071 domain-containing protein</fullName>
    </recommendedName>
</protein>
<evidence type="ECO:0000259" key="2">
    <source>
        <dbReference type="Pfam" id="PF11268"/>
    </source>
</evidence>
<comment type="caution">
    <text evidence="3">The sequence shown here is derived from an EMBL/GenBank/DDBJ whole genome shotgun (WGS) entry which is preliminary data.</text>
</comment>
<dbReference type="Proteomes" id="UP000242755">
    <property type="component" value="Unassembled WGS sequence"/>
</dbReference>
<dbReference type="NCBIfam" id="NF040712">
    <property type="entry name" value="SepH"/>
    <property type="match status" value="1"/>
</dbReference>
<dbReference type="EMBL" id="PKGO01000007">
    <property type="protein sequence ID" value="PKY69979.1"/>
    <property type="molecule type" value="Genomic_DNA"/>
</dbReference>
<dbReference type="AlphaFoldDB" id="A0A2I1IFT8"/>
<feature type="region of interest" description="Disordered" evidence="1">
    <location>
        <begin position="195"/>
        <end position="214"/>
    </location>
</feature>
<name>A0A2I1IFT8_9MICO</name>
<organism evidence="3 4">
    <name type="scientific">Brevibacterium ravenspurgense</name>
    <dbReference type="NCBI Taxonomy" id="479117"/>
    <lineage>
        <taxon>Bacteria</taxon>
        <taxon>Bacillati</taxon>
        <taxon>Actinomycetota</taxon>
        <taxon>Actinomycetes</taxon>
        <taxon>Micrococcales</taxon>
        <taxon>Brevibacteriaceae</taxon>
        <taxon>Brevibacterium</taxon>
    </lineage>
</organism>
<accession>A0A2I1IFT8</accession>
<evidence type="ECO:0000313" key="4">
    <source>
        <dbReference type="Proteomes" id="UP000242755"/>
    </source>
</evidence>
<evidence type="ECO:0000313" key="3">
    <source>
        <dbReference type="EMBL" id="PKY69979.1"/>
    </source>
</evidence>
<gene>
    <name evidence="3" type="ORF">CYJ40_07870</name>
</gene>
<proteinExistence type="predicted"/>
<reference evidence="3 4" key="1">
    <citation type="submission" date="2017-12" db="EMBL/GenBank/DDBJ databases">
        <title>Phylogenetic diversity of female urinary microbiome.</title>
        <authorList>
            <person name="Thomas-White K."/>
            <person name="Wolfe A.J."/>
        </authorList>
    </citation>
    <scope>NUCLEOTIDE SEQUENCE [LARGE SCALE GENOMIC DNA]</scope>
    <source>
        <strain evidence="3 4">UMB0426</strain>
    </source>
</reference>
<feature type="region of interest" description="Disordered" evidence="1">
    <location>
        <begin position="243"/>
        <end position="352"/>
    </location>
</feature>
<dbReference type="Pfam" id="PF11268">
    <property type="entry name" value="DUF3071"/>
    <property type="match status" value="1"/>
</dbReference>